<sequence>MSEEEIVHGFSLGLGLPVAHFLLGLPWILSIAPRIEAHRDLRAWLDGKLEDRSLRKLCLRGCAYLFWELYWLGLIVYTICTKLAGALGKIRARKRQQKATAAVEEGRGDGGGDSNQSPSLSAPPPSYHSR</sequence>
<evidence type="ECO:0000256" key="1">
    <source>
        <dbReference type="SAM" id="MobiDB-lite"/>
    </source>
</evidence>
<keyword evidence="4" id="KW-1185">Reference proteome</keyword>
<keyword evidence="2" id="KW-1133">Transmembrane helix</keyword>
<keyword evidence="2" id="KW-0812">Transmembrane</keyword>
<feature type="transmembrane region" description="Helical" evidence="2">
    <location>
        <begin position="69"/>
        <end position="88"/>
    </location>
</feature>
<reference evidence="3 4" key="1">
    <citation type="submission" date="2023-01" db="EMBL/GenBank/DDBJ databases">
        <title>Analysis of 21 Apiospora genomes using comparative genomics revels a genus with tremendous synthesis potential of carbohydrate active enzymes and secondary metabolites.</title>
        <authorList>
            <person name="Sorensen T."/>
        </authorList>
    </citation>
    <scope>NUCLEOTIDE SEQUENCE [LARGE SCALE GENOMIC DNA]</scope>
    <source>
        <strain evidence="3 4">CBS 24483</strain>
    </source>
</reference>
<dbReference type="RefSeq" id="XP_066698456.1">
    <property type="nucleotide sequence ID" value="XM_066846058.1"/>
</dbReference>
<protein>
    <submittedName>
        <fullName evidence="3">Uncharacterized protein</fullName>
    </submittedName>
</protein>
<dbReference type="GeneID" id="92079120"/>
<evidence type="ECO:0000313" key="3">
    <source>
        <dbReference type="EMBL" id="KAK7948950.1"/>
    </source>
</evidence>
<comment type="caution">
    <text evidence="3">The sequence shown here is derived from an EMBL/GenBank/DDBJ whole genome shotgun (WGS) entry which is preliminary data.</text>
</comment>
<evidence type="ECO:0000313" key="4">
    <source>
        <dbReference type="Proteomes" id="UP001391051"/>
    </source>
</evidence>
<dbReference type="EMBL" id="JAQQWE010000006">
    <property type="protein sequence ID" value="KAK7948950.1"/>
    <property type="molecule type" value="Genomic_DNA"/>
</dbReference>
<proteinExistence type="predicted"/>
<feature type="transmembrane region" description="Helical" evidence="2">
    <location>
        <begin position="12"/>
        <end position="32"/>
    </location>
</feature>
<gene>
    <name evidence="3" type="ORF">PG986_009836</name>
</gene>
<accession>A0ABR1Q8T9</accession>
<evidence type="ECO:0000256" key="2">
    <source>
        <dbReference type="SAM" id="Phobius"/>
    </source>
</evidence>
<name>A0ABR1Q8T9_9PEZI</name>
<feature type="region of interest" description="Disordered" evidence="1">
    <location>
        <begin position="99"/>
        <end position="130"/>
    </location>
</feature>
<dbReference type="Proteomes" id="UP001391051">
    <property type="component" value="Unassembled WGS sequence"/>
</dbReference>
<organism evidence="3 4">
    <name type="scientific">Apiospora aurea</name>
    <dbReference type="NCBI Taxonomy" id="335848"/>
    <lineage>
        <taxon>Eukaryota</taxon>
        <taxon>Fungi</taxon>
        <taxon>Dikarya</taxon>
        <taxon>Ascomycota</taxon>
        <taxon>Pezizomycotina</taxon>
        <taxon>Sordariomycetes</taxon>
        <taxon>Xylariomycetidae</taxon>
        <taxon>Amphisphaeriales</taxon>
        <taxon>Apiosporaceae</taxon>
        <taxon>Apiospora</taxon>
    </lineage>
</organism>
<keyword evidence="2" id="KW-0472">Membrane</keyword>
<feature type="compositionally biased region" description="Pro residues" evidence="1">
    <location>
        <begin position="121"/>
        <end position="130"/>
    </location>
</feature>